<accession>A0A0K0EXB9</accession>
<dbReference type="AlphaFoldDB" id="A0A0K0EXB9"/>
<dbReference type="WBParaSite" id="SVE_0117300.1">
    <property type="protein sequence ID" value="SVE_0117300.1"/>
    <property type="gene ID" value="SVE_0117300"/>
</dbReference>
<organism evidence="2 3">
    <name type="scientific">Strongyloides venezuelensis</name>
    <name type="common">Threadworm</name>
    <dbReference type="NCBI Taxonomy" id="75913"/>
    <lineage>
        <taxon>Eukaryota</taxon>
        <taxon>Metazoa</taxon>
        <taxon>Ecdysozoa</taxon>
        <taxon>Nematoda</taxon>
        <taxon>Chromadorea</taxon>
        <taxon>Rhabditida</taxon>
        <taxon>Tylenchina</taxon>
        <taxon>Panagrolaimomorpha</taxon>
        <taxon>Strongyloidoidea</taxon>
        <taxon>Strongyloididae</taxon>
        <taxon>Strongyloides</taxon>
    </lineage>
</organism>
<dbReference type="STRING" id="75913.A0A0K0EXB9"/>
<reference evidence="3" key="2">
    <citation type="submission" date="2015-08" db="UniProtKB">
        <authorList>
            <consortium name="WormBaseParasite"/>
        </authorList>
    </citation>
    <scope>IDENTIFICATION</scope>
</reference>
<feature type="chain" id="PRO_5005328994" evidence="1">
    <location>
        <begin position="19"/>
        <end position="284"/>
    </location>
</feature>
<sequence>MWVMKYTFIVIILQTSILLTKKKLFVSPQQTDIVQTAGDGARLVGDILKLLAENQQLIDKNNNDEIISSSKNDNILSSFNNLFIPTPQAKSTDKHSLGIENNINLLPNQQTPLESETWKVFANEMMNMFGLTTTTQPPPKSSNFFSNAIGKYINTINEKSPEKDTKTLFPMTAETQETLFGSWAKFFNLDSSNKRRQKIDTGNGNFDRIVVREKSDGGNFFENLVGTKWKERGLQWANGNLRLVNKNGKDVLGSEVAVHDKSIDIPVQQWFNIAENLLGNVRSQ</sequence>
<evidence type="ECO:0000256" key="1">
    <source>
        <dbReference type="SAM" id="SignalP"/>
    </source>
</evidence>
<proteinExistence type="predicted"/>
<evidence type="ECO:0000313" key="3">
    <source>
        <dbReference type="WBParaSite" id="SVE_0117300.1"/>
    </source>
</evidence>
<keyword evidence="2" id="KW-1185">Reference proteome</keyword>
<evidence type="ECO:0000313" key="2">
    <source>
        <dbReference type="Proteomes" id="UP000035680"/>
    </source>
</evidence>
<reference evidence="2" key="1">
    <citation type="submission" date="2014-07" db="EMBL/GenBank/DDBJ databases">
        <authorList>
            <person name="Martin A.A"/>
            <person name="De Silva N."/>
        </authorList>
    </citation>
    <scope>NUCLEOTIDE SEQUENCE</scope>
</reference>
<name>A0A0K0EXB9_STRVS</name>
<dbReference type="Proteomes" id="UP000035680">
    <property type="component" value="Unassembled WGS sequence"/>
</dbReference>
<feature type="signal peptide" evidence="1">
    <location>
        <begin position="1"/>
        <end position="18"/>
    </location>
</feature>
<protein>
    <submittedName>
        <fullName evidence="3">Uncharacterized protein</fullName>
    </submittedName>
</protein>
<keyword evidence="1" id="KW-0732">Signal</keyword>